<evidence type="ECO:0000313" key="1">
    <source>
        <dbReference type="EMBL" id="GBM88669.1"/>
    </source>
</evidence>
<proteinExistence type="predicted"/>
<comment type="caution">
    <text evidence="1">The sequence shown here is derived from an EMBL/GenBank/DDBJ whole genome shotgun (WGS) entry which is preliminary data.</text>
</comment>
<organism evidence="1 2">
    <name type="scientific">Araneus ventricosus</name>
    <name type="common">Orbweaver spider</name>
    <name type="synonym">Epeira ventricosa</name>
    <dbReference type="NCBI Taxonomy" id="182803"/>
    <lineage>
        <taxon>Eukaryota</taxon>
        <taxon>Metazoa</taxon>
        <taxon>Ecdysozoa</taxon>
        <taxon>Arthropoda</taxon>
        <taxon>Chelicerata</taxon>
        <taxon>Arachnida</taxon>
        <taxon>Araneae</taxon>
        <taxon>Araneomorphae</taxon>
        <taxon>Entelegynae</taxon>
        <taxon>Araneoidea</taxon>
        <taxon>Araneidae</taxon>
        <taxon>Araneus</taxon>
    </lineage>
</organism>
<protein>
    <submittedName>
        <fullName evidence="1">Uncharacterized protein</fullName>
    </submittedName>
</protein>
<keyword evidence="2" id="KW-1185">Reference proteome</keyword>
<accession>A0A4Y2JGT5</accession>
<dbReference type="EMBL" id="BGPR01003482">
    <property type="protein sequence ID" value="GBM88669.1"/>
    <property type="molecule type" value="Genomic_DNA"/>
</dbReference>
<sequence length="100" mass="11537">MGWGKSSASLEFGQCQLSLWLLKKGGEFPISLKEELRRFRILRFLYSNGLRNQRVNSFRNQSIGQYLSVHKNSLSNPSTNRSLQEAVVGDWPKMMKFKAL</sequence>
<dbReference type="Proteomes" id="UP000499080">
    <property type="component" value="Unassembled WGS sequence"/>
</dbReference>
<gene>
    <name evidence="1" type="ORF">AVEN_10505_1</name>
</gene>
<dbReference type="AlphaFoldDB" id="A0A4Y2JGT5"/>
<name>A0A4Y2JGT5_ARAVE</name>
<evidence type="ECO:0000313" key="2">
    <source>
        <dbReference type="Proteomes" id="UP000499080"/>
    </source>
</evidence>
<reference evidence="1 2" key="1">
    <citation type="journal article" date="2019" name="Sci. Rep.">
        <title>Orb-weaving spider Araneus ventricosus genome elucidates the spidroin gene catalogue.</title>
        <authorList>
            <person name="Kono N."/>
            <person name="Nakamura H."/>
            <person name="Ohtoshi R."/>
            <person name="Moran D.A.P."/>
            <person name="Shinohara A."/>
            <person name="Yoshida Y."/>
            <person name="Fujiwara M."/>
            <person name="Mori M."/>
            <person name="Tomita M."/>
            <person name="Arakawa K."/>
        </authorList>
    </citation>
    <scope>NUCLEOTIDE SEQUENCE [LARGE SCALE GENOMIC DNA]</scope>
</reference>